<gene>
    <name evidence="2" type="ORF">V8G54_006992</name>
</gene>
<name>A0AAQ3P124_VIGMU</name>
<dbReference type="EMBL" id="CP144699">
    <property type="protein sequence ID" value="WVZ19670.1"/>
    <property type="molecule type" value="Genomic_DNA"/>
</dbReference>
<sequence>MSFSESHFPYFPPHFVSHHHNIGIAACQQSFYSLVAFDIPGSHFNDFHITSDIVSSNYDPNVVELVMQFHDDSNDIVQPVDPPEACQHAHWQQTMLAEIQALERNKTWSLVSLPPKKRVVGCKWVYKTKLNAIGVIERYKAHLLAKGFTKLKAWISLTLFHLLGLYETSPGLDSSITSFASRQWNSKLTVALLSCGFSQSPVDHSLLIRHSDTSFTTLLVYVDDFVLTSDSMDDIVAVKKYLHQEFRIKDLGNLKYFLGFEVARSRQCLILNQRKYCLEILDEFGLTGCKPAPSPSNPTNKLKDDDNDLLPNPTPYRRLIGSCSLFYPFNNPHRLQDFSNSDWAACCISRKSTTGYCVFYGNCLISWKSKKQSTVSRSSTEAEYRALAFVACELQWLKYVAMIYALKFHFLSLHFNPSFHELIKHIEVDCHLICAKVLDGLIVLSHVPSKHQLAYMFTKSLYLGPFNINLSKMGLLNIHHPS</sequence>
<evidence type="ECO:0000259" key="1">
    <source>
        <dbReference type="Pfam" id="PF07727"/>
    </source>
</evidence>
<organism evidence="2 3">
    <name type="scientific">Vigna mungo</name>
    <name type="common">Black gram</name>
    <name type="synonym">Phaseolus mungo</name>
    <dbReference type="NCBI Taxonomy" id="3915"/>
    <lineage>
        <taxon>Eukaryota</taxon>
        <taxon>Viridiplantae</taxon>
        <taxon>Streptophyta</taxon>
        <taxon>Embryophyta</taxon>
        <taxon>Tracheophyta</taxon>
        <taxon>Spermatophyta</taxon>
        <taxon>Magnoliopsida</taxon>
        <taxon>eudicotyledons</taxon>
        <taxon>Gunneridae</taxon>
        <taxon>Pentapetalae</taxon>
        <taxon>rosids</taxon>
        <taxon>fabids</taxon>
        <taxon>Fabales</taxon>
        <taxon>Fabaceae</taxon>
        <taxon>Papilionoideae</taxon>
        <taxon>50 kb inversion clade</taxon>
        <taxon>NPAAA clade</taxon>
        <taxon>indigoferoid/millettioid clade</taxon>
        <taxon>Phaseoleae</taxon>
        <taxon>Vigna</taxon>
    </lineage>
</organism>
<dbReference type="PANTHER" id="PTHR11439:SF470">
    <property type="entry name" value="CYSTEINE-RICH RLK (RECEPTOR-LIKE PROTEIN KINASE) 8"/>
    <property type="match status" value="1"/>
</dbReference>
<dbReference type="AlphaFoldDB" id="A0AAQ3P124"/>
<feature type="domain" description="Reverse transcriptase Ty1/copia-type" evidence="1">
    <location>
        <begin position="180"/>
        <end position="295"/>
    </location>
</feature>
<dbReference type="Proteomes" id="UP001374535">
    <property type="component" value="Chromosome 2"/>
</dbReference>
<keyword evidence="3" id="KW-1185">Reference proteome</keyword>
<dbReference type="Pfam" id="PF07727">
    <property type="entry name" value="RVT_2"/>
    <property type="match status" value="2"/>
</dbReference>
<dbReference type="InterPro" id="IPR013103">
    <property type="entry name" value="RVT_2"/>
</dbReference>
<reference evidence="2 3" key="1">
    <citation type="journal article" date="2023" name="Life. Sci Alliance">
        <title>Evolutionary insights into 3D genome organization and epigenetic landscape of Vigna mungo.</title>
        <authorList>
            <person name="Junaid A."/>
            <person name="Singh B."/>
            <person name="Bhatia S."/>
        </authorList>
    </citation>
    <scope>NUCLEOTIDE SEQUENCE [LARGE SCALE GENOMIC DNA]</scope>
    <source>
        <strain evidence="2">Urdbean</strain>
    </source>
</reference>
<accession>A0AAQ3P124</accession>
<dbReference type="PANTHER" id="PTHR11439">
    <property type="entry name" value="GAG-POL-RELATED RETROTRANSPOSON"/>
    <property type="match status" value="1"/>
</dbReference>
<evidence type="ECO:0000313" key="3">
    <source>
        <dbReference type="Proteomes" id="UP001374535"/>
    </source>
</evidence>
<proteinExistence type="predicted"/>
<feature type="domain" description="Reverse transcriptase Ty1/copia-type" evidence="1">
    <location>
        <begin position="105"/>
        <end position="151"/>
    </location>
</feature>
<dbReference type="InterPro" id="IPR043502">
    <property type="entry name" value="DNA/RNA_pol_sf"/>
</dbReference>
<dbReference type="SUPFAM" id="SSF56672">
    <property type="entry name" value="DNA/RNA polymerases"/>
    <property type="match status" value="1"/>
</dbReference>
<protein>
    <recommendedName>
        <fullName evidence="1">Reverse transcriptase Ty1/copia-type domain-containing protein</fullName>
    </recommendedName>
</protein>
<evidence type="ECO:0000313" key="2">
    <source>
        <dbReference type="EMBL" id="WVZ19670.1"/>
    </source>
</evidence>
<dbReference type="CDD" id="cd09272">
    <property type="entry name" value="RNase_HI_RT_Ty1"/>
    <property type="match status" value="1"/>
</dbReference>